<dbReference type="Gene3D" id="3.40.50.10600">
    <property type="entry name" value="SpoIIaa-like domains"/>
    <property type="match status" value="1"/>
</dbReference>
<dbReference type="AlphaFoldDB" id="A0A1I0RZH2"/>
<dbReference type="SUPFAM" id="SSF52091">
    <property type="entry name" value="SpoIIaa-like"/>
    <property type="match status" value="1"/>
</dbReference>
<gene>
    <name evidence="1" type="ORF">SAMN04488515_3532</name>
</gene>
<name>A0A1I0RZH2_9RHOB</name>
<accession>A0A1I0RZH2</accession>
<dbReference type="Pfam" id="PF11964">
    <property type="entry name" value="SpoIIAA-like"/>
    <property type="match status" value="1"/>
</dbReference>
<sequence length="121" mass="13319">MLKVTKTGANRLNITLEGTLDSDKMRTGLDHMAELSQDINAGRMLYRIKNFHMPTLGAIGVEFSYLPKLFSLIGRFDKCAVCSDISWIRTAAEVEGALIPGLEIKAFGLKETDAAEAWLDA</sequence>
<dbReference type="InterPro" id="IPR038396">
    <property type="entry name" value="SpoIIAA-like_sf"/>
</dbReference>
<reference evidence="1 2" key="1">
    <citation type="submission" date="2016-10" db="EMBL/GenBank/DDBJ databases">
        <authorList>
            <person name="de Groot N.N."/>
        </authorList>
    </citation>
    <scope>NUCLEOTIDE SEQUENCE [LARGE SCALE GENOMIC DNA]</scope>
    <source>
        <strain evidence="1 2">DSM 17925</strain>
    </source>
</reference>
<dbReference type="OrthoDB" id="7619266at2"/>
<evidence type="ECO:0000313" key="2">
    <source>
        <dbReference type="Proteomes" id="UP000199167"/>
    </source>
</evidence>
<dbReference type="STRING" id="364200.SAMN04488515_3532"/>
<dbReference type="RefSeq" id="WP_089997253.1">
    <property type="nucleotide sequence ID" value="NZ_FOIZ01000003.1"/>
</dbReference>
<dbReference type="EMBL" id="FOIZ01000003">
    <property type="protein sequence ID" value="SEW47130.1"/>
    <property type="molecule type" value="Genomic_DNA"/>
</dbReference>
<keyword evidence="2" id="KW-1185">Reference proteome</keyword>
<dbReference type="InterPro" id="IPR021866">
    <property type="entry name" value="SpoIIAA-like"/>
</dbReference>
<evidence type="ECO:0000313" key="1">
    <source>
        <dbReference type="EMBL" id="SEW47130.1"/>
    </source>
</evidence>
<proteinExistence type="predicted"/>
<dbReference type="InterPro" id="IPR036513">
    <property type="entry name" value="STAS_dom_sf"/>
</dbReference>
<protein>
    <submittedName>
        <fullName evidence="1">SpoIIAA-like</fullName>
    </submittedName>
</protein>
<organism evidence="1 2">
    <name type="scientific">Cognatiyoonia koreensis</name>
    <dbReference type="NCBI Taxonomy" id="364200"/>
    <lineage>
        <taxon>Bacteria</taxon>
        <taxon>Pseudomonadati</taxon>
        <taxon>Pseudomonadota</taxon>
        <taxon>Alphaproteobacteria</taxon>
        <taxon>Rhodobacterales</taxon>
        <taxon>Paracoccaceae</taxon>
        <taxon>Cognatiyoonia</taxon>
    </lineage>
</organism>
<dbReference type="Proteomes" id="UP000199167">
    <property type="component" value="Unassembled WGS sequence"/>
</dbReference>